<evidence type="ECO:0000256" key="6">
    <source>
        <dbReference type="ARBA" id="ARBA00022970"/>
    </source>
</evidence>
<keyword evidence="6" id="KW-0029">Amino-acid transport</keyword>
<feature type="transmembrane region" description="Helical" evidence="9">
    <location>
        <begin position="133"/>
        <end position="152"/>
    </location>
</feature>
<evidence type="ECO:0000256" key="1">
    <source>
        <dbReference type="ARBA" id="ARBA00004128"/>
    </source>
</evidence>
<evidence type="ECO:0000256" key="3">
    <source>
        <dbReference type="ARBA" id="ARBA00022448"/>
    </source>
</evidence>
<reference evidence="11" key="2">
    <citation type="submission" date="2021-01" db="EMBL/GenBank/DDBJ databases">
        <authorList>
            <person name="Schikora-Tamarit M.A."/>
        </authorList>
    </citation>
    <scope>NUCLEOTIDE SEQUENCE</scope>
    <source>
        <strain evidence="11">NCAIM Y.01608</strain>
    </source>
</reference>
<accession>A0A9P8NXP3</accession>
<dbReference type="GO" id="GO:0015189">
    <property type="term" value="F:L-lysine transmembrane transporter activity"/>
    <property type="evidence" value="ECO:0007669"/>
    <property type="project" value="TreeGrafter"/>
</dbReference>
<comment type="similarity">
    <text evidence="2">Belongs to the amino acid/polyamine transporter 2 family.</text>
</comment>
<comment type="subcellular location">
    <subcellularLocation>
        <location evidence="1">Vacuole membrane</location>
        <topology evidence="1">Multi-pass membrane protein</topology>
    </subcellularLocation>
</comment>
<dbReference type="GO" id="GO:0061459">
    <property type="term" value="F:L-arginine transmembrane transporter activity"/>
    <property type="evidence" value="ECO:0007669"/>
    <property type="project" value="TreeGrafter"/>
</dbReference>
<dbReference type="InterPro" id="IPR013057">
    <property type="entry name" value="AA_transpt_TM"/>
</dbReference>
<gene>
    <name evidence="11" type="ORF">OGATHE_005306</name>
</gene>
<evidence type="ECO:0000256" key="8">
    <source>
        <dbReference type="ARBA" id="ARBA00023136"/>
    </source>
</evidence>
<evidence type="ECO:0000259" key="10">
    <source>
        <dbReference type="Pfam" id="PF01490"/>
    </source>
</evidence>
<evidence type="ECO:0000256" key="9">
    <source>
        <dbReference type="SAM" id="Phobius"/>
    </source>
</evidence>
<evidence type="ECO:0000256" key="4">
    <source>
        <dbReference type="ARBA" id="ARBA00022554"/>
    </source>
</evidence>
<feature type="transmembrane region" description="Helical" evidence="9">
    <location>
        <begin position="42"/>
        <end position="66"/>
    </location>
</feature>
<keyword evidence="3" id="KW-0813">Transport</keyword>
<dbReference type="GO" id="GO:0000329">
    <property type="term" value="C:fungal-type vacuole membrane"/>
    <property type="evidence" value="ECO:0007669"/>
    <property type="project" value="TreeGrafter"/>
</dbReference>
<evidence type="ECO:0000313" key="12">
    <source>
        <dbReference type="Proteomes" id="UP000788993"/>
    </source>
</evidence>
<feature type="transmembrane region" description="Helical" evidence="9">
    <location>
        <begin position="164"/>
        <end position="185"/>
    </location>
</feature>
<feature type="transmembrane region" description="Helical" evidence="9">
    <location>
        <begin position="407"/>
        <end position="429"/>
    </location>
</feature>
<feature type="transmembrane region" description="Helical" evidence="9">
    <location>
        <begin position="450"/>
        <end position="473"/>
    </location>
</feature>
<dbReference type="PANTHER" id="PTHR22950:SF678">
    <property type="entry name" value="VACUOLAR AMINO ACID TRANSPORTER 5-RELATED"/>
    <property type="match status" value="1"/>
</dbReference>
<proteinExistence type="inferred from homology"/>
<feature type="transmembrane region" description="Helical" evidence="9">
    <location>
        <begin position="16"/>
        <end position="36"/>
    </location>
</feature>
<comment type="caution">
    <text evidence="11">The sequence shown here is derived from an EMBL/GenBank/DDBJ whole genome shotgun (WGS) entry which is preliminary data.</text>
</comment>
<sequence length="475" mass="51049">MAQVNHSHGSATMRSGIINLMNTILGAGLLSVPYAIKCDGVLLGILFVLFSAFTSGLGLYLLAISASYTIPGHASFFSLSKLTVPQLGIVFDLAIAIKCFGVACSYLIVVGDLMPQIVDSICPDRTLQNHPWLISRTLWITLFLATILPLVYKRKLDSLKTASLVALSSVGYLVILIVVHFLHLWSGGKEDIVKGPVHLLKPNSVVAVLSSFPILVFGFTCHQNQLGIINELHDRSLASVTKMNVISIGSACALYIIVGLSGYLTFGDTVSGNIIAMYPNSISSTIGRIAIVILVTLSYPLQSNPARASINHVAYYINESNLADSIRSLSRSTTSSTLMTTEERRILISQAPPLNGTTLFDDSFADDEENEGVHYVELTNTKLVVITTIIVVSSYIVAITVKSLAHVLAIVGSTGSTSISFILPGFFAYKLIGDGSASLSTKEWILKYAGLLLLIWGFIVMTICLSATLFLGATH</sequence>
<dbReference type="Proteomes" id="UP000788993">
    <property type="component" value="Unassembled WGS sequence"/>
</dbReference>
<keyword evidence="7 9" id="KW-1133">Transmembrane helix</keyword>
<feature type="transmembrane region" description="Helical" evidence="9">
    <location>
        <begin position="278"/>
        <end position="299"/>
    </location>
</feature>
<name>A0A9P8NXP3_9ASCO</name>
<reference evidence="11" key="1">
    <citation type="journal article" date="2021" name="Open Biol.">
        <title>Shared evolutionary footprints suggest mitochondrial oxidative damage underlies multiple complex I losses in fungi.</title>
        <authorList>
            <person name="Schikora-Tamarit M.A."/>
            <person name="Marcet-Houben M."/>
            <person name="Nosek J."/>
            <person name="Gabaldon T."/>
        </authorList>
    </citation>
    <scope>NUCLEOTIDE SEQUENCE</scope>
    <source>
        <strain evidence="11">NCAIM Y.01608</strain>
    </source>
</reference>
<dbReference type="GO" id="GO:0015194">
    <property type="term" value="F:L-serine transmembrane transporter activity"/>
    <property type="evidence" value="ECO:0007669"/>
    <property type="project" value="TreeGrafter"/>
</dbReference>
<keyword evidence="8 9" id="KW-0472">Membrane</keyword>
<dbReference type="AlphaFoldDB" id="A0A9P8NXP3"/>
<evidence type="ECO:0000313" key="11">
    <source>
        <dbReference type="EMBL" id="KAH3660974.1"/>
    </source>
</evidence>
<feature type="domain" description="Amino acid transporter transmembrane" evidence="10">
    <location>
        <begin position="10"/>
        <end position="462"/>
    </location>
</feature>
<evidence type="ECO:0000256" key="5">
    <source>
        <dbReference type="ARBA" id="ARBA00022692"/>
    </source>
</evidence>
<keyword evidence="4" id="KW-0926">Vacuole</keyword>
<feature type="transmembrane region" description="Helical" evidence="9">
    <location>
        <begin position="383"/>
        <end position="401"/>
    </location>
</feature>
<evidence type="ECO:0000256" key="2">
    <source>
        <dbReference type="ARBA" id="ARBA00008066"/>
    </source>
</evidence>
<dbReference type="GO" id="GO:0005302">
    <property type="term" value="F:L-tyrosine transmembrane transporter activity"/>
    <property type="evidence" value="ECO:0007669"/>
    <property type="project" value="TreeGrafter"/>
</dbReference>
<feature type="transmembrane region" description="Helical" evidence="9">
    <location>
        <begin position="87"/>
        <end position="109"/>
    </location>
</feature>
<dbReference type="PANTHER" id="PTHR22950">
    <property type="entry name" value="AMINO ACID TRANSPORTER"/>
    <property type="match status" value="1"/>
</dbReference>
<dbReference type="Pfam" id="PF01490">
    <property type="entry name" value="Aa_trans"/>
    <property type="match status" value="1"/>
</dbReference>
<keyword evidence="12" id="KW-1185">Reference proteome</keyword>
<dbReference type="GO" id="GO:0005290">
    <property type="term" value="F:L-histidine transmembrane transporter activity"/>
    <property type="evidence" value="ECO:0007669"/>
    <property type="project" value="TreeGrafter"/>
</dbReference>
<protein>
    <recommendedName>
        <fullName evidence="10">Amino acid transporter transmembrane domain-containing protein</fullName>
    </recommendedName>
</protein>
<evidence type="ECO:0000256" key="7">
    <source>
        <dbReference type="ARBA" id="ARBA00022989"/>
    </source>
</evidence>
<feature type="transmembrane region" description="Helical" evidence="9">
    <location>
        <begin position="243"/>
        <end position="266"/>
    </location>
</feature>
<keyword evidence="5 9" id="KW-0812">Transmembrane</keyword>
<dbReference type="GO" id="GO:0005313">
    <property type="term" value="F:L-glutamate transmembrane transporter activity"/>
    <property type="evidence" value="ECO:0007669"/>
    <property type="project" value="TreeGrafter"/>
</dbReference>
<dbReference type="EMBL" id="JAEUBD010001468">
    <property type="protein sequence ID" value="KAH3660974.1"/>
    <property type="molecule type" value="Genomic_DNA"/>
</dbReference>
<organism evidence="11 12">
    <name type="scientific">Ogataea polymorpha</name>
    <dbReference type="NCBI Taxonomy" id="460523"/>
    <lineage>
        <taxon>Eukaryota</taxon>
        <taxon>Fungi</taxon>
        <taxon>Dikarya</taxon>
        <taxon>Ascomycota</taxon>
        <taxon>Saccharomycotina</taxon>
        <taxon>Pichiomycetes</taxon>
        <taxon>Pichiales</taxon>
        <taxon>Pichiaceae</taxon>
        <taxon>Ogataea</taxon>
    </lineage>
</organism>